<sequence>MPRGRGLVTWNIILFGYAREGQLAGARATFHKMPLVSIVTWTSLMSGLAANGQLDEAKQEFDSMPERNVVTWTALF</sequence>
<dbReference type="AlphaFoldDB" id="D8TAU6"/>
<evidence type="ECO:0000256" key="2">
    <source>
        <dbReference type="PROSITE-ProRule" id="PRU00708"/>
    </source>
</evidence>
<evidence type="ECO:0000256" key="1">
    <source>
        <dbReference type="ARBA" id="ARBA00022737"/>
    </source>
</evidence>
<dbReference type="eggNOG" id="KOG4197">
    <property type="taxonomic scope" value="Eukaryota"/>
</dbReference>
<dbReference type="Gene3D" id="1.25.40.10">
    <property type="entry name" value="Tetratricopeptide repeat domain"/>
    <property type="match status" value="1"/>
</dbReference>
<keyword evidence="1" id="KW-0677">Repeat</keyword>
<dbReference type="InterPro" id="IPR011990">
    <property type="entry name" value="TPR-like_helical_dom_sf"/>
</dbReference>
<reference evidence="3 4" key="1">
    <citation type="journal article" date="2011" name="Science">
        <title>The Selaginella genome identifies genetic changes associated with the evolution of vascular plants.</title>
        <authorList>
            <person name="Banks J.A."/>
            <person name="Nishiyama T."/>
            <person name="Hasebe M."/>
            <person name="Bowman J.L."/>
            <person name="Gribskov M."/>
            <person name="dePamphilis C."/>
            <person name="Albert V.A."/>
            <person name="Aono N."/>
            <person name="Aoyama T."/>
            <person name="Ambrose B.A."/>
            <person name="Ashton N.W."/>
            <person name="Axtell M.J."/>
            <person name="Barker E."/>
            <person name="Barker M.S."/>
            <person name="Bennetzen J.L."/>
            <person name="Bonawitz N.D."/>
            <person name="Chapple C."/>
            <person name="Cheng C."/>
            <person name="Correa L.G."/>
            <person name="Dacre M."/>
            <person name="DeBarry J."/>
            <person name="Dreyer I."/>
            <person name="Elias M."/>
            <person name="Engstrom E.M."/>
            <person name="Estelle M."/>
            <person name="Feng L."/>
            <person name="Finet C."/>
            <person name="Floyd S.K."/>
            <person name="Frommer W.B."/>
            <person name="Fujita T."/>
            <person name="Gramzow L."/>
            <person name="Gutensohn M."/>
            <person name="Harholt J."/>
            <person name="Hattori M."/>
            <person name="Heyl A."/>
            <person name="Hirai T."/>
            <person name="Hiwatashi Y."/>
            <person name="Ishikawa M."/>
            <person name="Iwata M."/>
            <person name="Karol K.G."/>
            <person name="Koehler B."/>
            <person name="Kolukisaoglu U."/>
            <person name="Kubo M."/>
            <person name="Kurata T."/>
            <person name="Lalonde S."/>
            <person name="Li K."/>
            <person name="Li Y."/>
            <person name="Litt A."/>
            <person name="Lyons E."/>
            <person name="Manning G."/>
            <person name="Maruyama T."/>
            <person name="Michael T.P."/>
            <person name="Mikami K."/>
            <person name="Miyazaki S."/>
            <person name="Morinaga S."/>
            <person name="Murata T."/>
            <person name="Mueller-Roeber B."/>
            <person name="Nelson D.R."/>
            <person name="Obara M."/>
            <person name="Oguri Y."/>
            <person name="Olmstead R.G."/>
            <person name="Onodera N."/>
            <person name="Petersen B.L."/>
            <person name="Pils B."/>
            <person name="Prigge M."/>
            <person name="Rensing S.A."/>
            <person name="Riano-Pachon D.M."/>
            <person name="Roberts A.W."/>
            <person name="Sato Y."/>
            <person name="Scheller H.V."/>
            <person name="Schulz B."/>
            <person name="Schulz C."/>
            <person name="Shakirov E.V."/>
            <person name="Shibagaki N."/>
            <person name="Shinohara N."/>
            <person name="Shippen D.E."/>
            <person name="Soerensen I."/>
            <person name="Sotooka R."/>
            <person name="Sugimoto N."/>
            <person name="Sugita M."/>
            <person name="Sumikawa N."/>
            <person name="Tanurdzic M."/>
            <person name="Theissen G."/>
            <person name="Ulvskov P."/>
            <person name="Wakazuki S."/>
            <person name="Weng J.K."/>
            <person name="Willats W.W."/>
            <person name="Wipf D."/>
            <person name="Wolf P.G."/>
            <person name="Yang L."/>
            <person name="Zimmer A.D."/>
            <person name="Zhu Q."/>
            <person name="Mitros T."/>
            <person name="Hellsten U."/>
            <person name="Loque D."/>
            <person name="Otillar R."/>
            <person name="Salamov A."/>
            <person name="Schmutz J."/>
            <person name="Shapiro H."/>
            <person name="Lindquist E."/>
            <person name="Lucas S."/>
            <person name="Rokhsar D."/>
            <person name="Grigoriev I.V."/>
        </authorList>
    </citation>
    <scope>NUCLEOTIDE SEQUENCE [LARGE SCALE GENOMIC DNA]</scope>
</reference>
<dbReference type="EMBL" id="GL377705">
    <property type="protein sequence ID" value="EFJ06189.1"/>
    <property type="molecule type" value="Genomic_DNA"/>
</dbReference>
<feature type="non-terminal residue" evidence="3">
    <location>
        <position position="76"/>
    </location>
</feature>
<name>D8TAU6_SELML</name>
<dbReference type="InterPro" id="IPR002885">
    <property type="entry name" value="PPR_rpt"/>
</dbReference>
<proteinExistence type="predicted"/>
<dbReference type="KEGG" id="smo:SELMODRAFT_135816"/>
<evidence type="ECO:0000313" key="4">
    <source>
        <dbReference type="Proteomes" id="UP000001514"/>
    </source>
</evidence>
<organism evidence="4">
    <name type="scientific">Selaginella moellendorffii</name>
    <name type="common">Spikemoss</name>
    <dbReference type="NCBI Taxonomy" id="88036"/>
    <lineage>
        <taxon>Eukaryota</taxon>
        <taxon>Viridiplantae</taxon>
        <taxon>Streptophyta</taxon>
        <taxon>Embryophyta</taxon>
        <taxon>Tracheophyta</taxon>
        <taxon>Lycopodiopsida</taxon>
        <taxon>Selaginellales</taxon>
        <taxon>Selaginellaceae</taxon>
        <taxon>Selaginella</taxon>
    </lineage>
</organism>
<evidence type="ECO:0008006" key="5">
    <source>
        <dbReference type="Google" id="ProtNLM"/>
    </source>
</evidence>
<dbReference type="Proteomes" id="UP000001514">
    <property type="component" value="Unassembled WGS sequence"/>
</dbReference>
<feature type="repeat" description="PPR" evidence="2">
    <location>
        <begin position="37"/>
        <end position="71"/>
    </location>
</feature>
<protein>
    <recommendedName>
        <fullName evidence="5">Pentatricopeptide repeat-containing protein</fullName>
    </recommendedName>
</protein>
<dbReference type="NCBIfam" id="TIGR00756">
    <property type="entry name" value="PPR"/>
    <property type="match status" value="2"/>
</dbReference>
<dbReference type="InterPro" id="IPR046960">
    <property type="entry name" value="PPR_At4g14850-like_plant"/>
</dbReference>
<dbReference type="GO" id="GO:0003723">
    <property type="term" value="F:RNA binding"/>
    <property type="evidence" value="ECO:0007669"/>
    <property type="project" value="InterPro"/>
</dbReference>
<accession>D8TAU6</accession>
<dbReference type="HOGENOM" id="CLU_2661869_0_0_1"/>
<dbReference type="PROSITE" id="PS51375">
    <property type="entry name" value="PPR"/>
    <property type="match status" value="1"/>
</dbReference>
<dbReference type="Pfam" id="PF01535">
    <property type="entry name" value="PPR"/>
    <property type="match status" value="1"/>
</dbReference>
<dbReference type="Pfam" id="PF13041">
    <property type="entry name" value="PPR_2"/>
    <property type="match status" value="1"/>
</dbReference>
<evidence type="ECO:0000313" key="3">
    <source>
        <dbReference type="EMBL" id="EFJ06189.1"/>
    </source>
</evidence>
<dbReference type="InParanoid" id="D8TAU6"/>
<dbReference type="Gramene" id="EFJ06189">
    <property type="protein sequence ID" value="EFJ06189"/>
    <property type="gene ID" value="SELMODRAFT_135816"/>
</dbReference>
<dbReference type="PANTHER" id="PTHR47926">
    <property type="entry name" value="PENTATRICOPEPTIDE REPEAT-CONTAINING PROTEIN"/>
    <property type="match status" value="1"/>
</dbReference>
<dbReference type="OMA" id="FCLMPER"/>
<dbReference type="GO" id="GO:0009451">
    <property type="term" value="P:RNA modification"/>
    <property type="evidence" value="ECO:0007669"/>
    <property type="project" value="InterPro"/>
</dbReference>
<keyword evidence="4" id="KW-1185">Reference proteome</keyword>
<gene>
    <name evidence="3" type="ORF">SELMODRAFT_135816</name>
</gene>